<dbReference type="EC" id="3.2.1.178" evidence="4"/>
<keyword evidence="4" id="KW-0326">Glycosidase</keyword>
<dbReference type="InterPro" id="IPR013320">
    <property type="entry name" value="ConA-like_dom_sf"/>
</dbReference>
<dbReference type="GO" id="GO:0042802">
    <property type="term" value="F:identical protein binding"/>
    <property type="evidence" value="ECO:0007669"/>
    <property type="project" value="InterPro"/>
</dbReference>
<dbReference type="PANTHER" id="PTHR10963:SF55">
    <property type="entry name" value="GLYCOSIDE HYDROLASE FAMILY 16 PROTEIN"/>
    <property type="match status" value="1"/>
</dbReference>
<evidence type="ECO:0000259" key="3">
    <source>
        <dbReference type="PROSITE" id="PS51762"/>
    </source>
</evidence>
<comment type="similarity">
    <text evidence="1">Belongs to the glycosyl hydrolase 16 family.</text>
</comment>
<organism evidence="4 5">
    <name type="scientific">Rubripirellula obstinata</name>
    <dbReference type="NCBI Taxonomy" id="406547"/>
    <lineage>
        <taxon>Bacteria</taxon>
        <taxon>Pseudomonadati</taxon>
        <taxon>Planctomycetota</taxon>
        <taxon>Planctomycetia</taxon>
        <taxon>Pirellulales</taxon>
        <taxon>Pirellulaceae</taxon>
        <taxon>Rubripirellula</taxon>
    </lineage>
</organism>
<feature type="chain" id="PRO_5023092206" evidence="2">
    <location>
        <begin position="23"/>
        <end position="580"/>
    </location>
</feature>
<dbReference type="Gene3D" id="2.60.120.200">
    <property type="match status" value="1"/>
</dbReference>
<dbReference type="GO" id="GO:0005975">
    <property type="term" value="P:carbohydrate metabolic process"/>
    <property type="evidence" value="ECO:0007669"/>
    <property type="project" value="InterPro"/>
</dbReference>
<reference evidence="4 5" key="1">
    <citation type="submission" date="2019-08" db="EMBL/GenBank/DDBJ databases">
        <title>Deep-cultivation of Planctomycetes and their phenomic and genomic characterization uncovers novel biology.</title>
        <authorList>
            <person name="Wiegand S."/>
            <person name="Jogler M."/>
            <person name="Boedeker C."/>
            <person name="Pinto D."/>
            <person name="Vollmers J."/>
            <person name="Rivas-Marin E."/>
            <person name="Kohn T."/>
            <person name="Peeters S.H."/>
            <person name="Heuer A."/>
            <person name="Rast P."/>
            <person name="Oberbeckmann S."/>
            <person name="Bunk B."/>
            <person name="Jeske O."/>
            <person name="Meyerdierks A."/>
            <person name="Storesund J.E."/>
            <person name="Kallscheuer N."/>
            <person name="Luecker S."/>
            <person name="Lage O.M."/>
            <person name="Pohl T."/>
            <person name="Merkel B.J."/>
            <person name="Hornburger P."/>
            <person name="Mueller R.-W."/>
            <person name="Bruemmer F."/>
            <person name="Labrenz M."/>
            <person name="Spormann A.M."/>
            <person name="Op Den Camp H."/>
            <person name="Overmann J."/>
            <person name="Amann R."/>
            <person name="Jetten M.S.M."/>
            <person name="Mascher T."/>
            <person name="Medema M.H."/>
            <person name="Devos D.P."/>
            <person name="Kaster A.-K."/>
            <person name="Ovreas L."/>
            <person name="Rohde M."/>
            <person name="Galperin M.Y."/>
            <person name="Jogler C."/>
        </authorList>
    </citation>
    <scope>NUCLEOTIDE SEQUENCE [LARGE SCALE GENOMIC DNA]</scope>
    <source>
        <strain evidence="4 5">LF1</strain>
    </source>
</reference>
<evidence type="ECO:0000256" key="1">
    <source>
        <dbReference type="ARBA" id="ARBA00006865"/>
    </source>
</evidence>
<dbReference type="Proteomes" id="UP000322699">
    <property type="component" value="Unassembled WGS sequence"/>
</dbReference>
<sequence length="580" mass="64788" precursor="true">MSSLRNFILLAVCILAISVASGAEPVPTQGLLLWLDADEPASLSVDGQGNVQAWKCKANPKNELTVNGNGRIHRIENAVAGNDAIEFDGNASLRQSALKNELGNLSIFVVSRRQSGGDDIADNIADDGDTWQRLVSSTPGPGIPDTDAPGFFVVSQVGKKGKSVAYKTQVSEAFPQQASAQTLSIAGSAAHGAQRFQGQICEVLIYDRHFQDEASIHAIRSYLAKKWNAQLTAYQNGWTRTGDLPNPPVRISDTLPLSDQNDLGGWVPVASVSDEFDGSQLNQDKWMPRSPYWLGRPPAFFHESNVKVSDGQLHLTFRKGEVPEMADKEEYHTYTSAYVRSKQAIKYGYYEVRAKPMSSAASSSFWLSGRENKFWTEIDVFEIGAGAKGFERKYNMHVHVFETPKEKRHWDQGAVWLSPWDLDSDYHVYGLQWDQHKIIWFVDGVPVARMENTDWHNSLNVIVDTESMFNWFGQIDDADLPSTYSIDYIRGWQRKSPAPEDSLDEFLTSLTDQTEDTPSVLGQQRDWTDITGRHTITATAIAIQQGWVKLKLSNGTMKDVPIDRLSKDDQQLLKRSPSKE</sequence>
<dbReference type="AlphaFoldDB" id="A0A5B1CMW5"/>
<evidence type="ECO:0000313" key="4">
    <source>
        <dbReference type="EMBL" id="KAA1261129.1"/>
    </source>
</evidence>
<dbReference type="InterPro" id="IPR000757">
    <property type="entry name" value="Beta-glucanase-like"/>
</dbReference>
<dbReference type="OrthoDB" id="9809583at2"/>
<protein>
    <submittedName>
        <fullName evidence="4">Beta-porphyranase B</fullName>
        <ecNumber evidence="4">3.2.1.178</ecNumber>
    </submittedName>
</protein>
<accession>A0A5B1CMW5</accession>
<dbReference type="SUPFAM" id="SSF49899">
    <property type="entry name" value="Concanavalin A-like lectins/glucanases"/>
    <property type="match status" value="1"/>
</dbReference>
<comment type="caution">
    <text evidence="4">The sequence shown here is derived from an EMBL/GenBank/DDBJ whole genome shotgun (WGS) entry which is preliminary data.</text>
</comment>
<dbReference type="PROSITE" id="PS51762">
    <property type="entry name" value="GH16_2"/>
    <property type="match status" value="1"/>
</dbReference>
<dbReference type="Gene3D" id="2.30.30.700">
    <property type="entry name" value="SLA1 homology domain 1"/>
    <property type="match status" value="1"/>
</dbReference>
<dbReference type="GO" id="GO:0030674">
    <property type="term" value="F:protein-macromolecule adaptor activity"/>
    <property type="evidence" value="ECO:0007669"/>
    <property type="project" value="InterPro"/>
</dbReference>
<dbReference type="EMBL" id="VRLW01000001">
    <property type="protein sequence ID" value="KAA1261129.1"/>
    <property type="molecule type" value="Genomic_DNA"/>
</dbReference>
<dbReference type="RefSeq" id="WP_068258139.1">
    <property type="nucleotide sequence ID" value="NZ_LWSK01000003.1"/>
</dbReference>
<dbReference type="GO" id="GO:0043130">
    <property type="term" value="F:ubiquitin binding"/>
    <property type="evidence" value="ECO:0007669"/>
    <property type="project" value="InterPro"/>
</dbReference>
<dbReference type="Pfam" id="PF00722">
    <property type="entry name" value="Glyco_hydro_16"/>
    <property type="match status" value="1"/>
</dbReference>
<gene>
    <name evidence="4" type="primary">porB_2</name>
    <name evidence="4" type="ORF">LF1_36730</name>
</gene>
<name>A0A5B1CMW5_9BACT</name>
<keyword evidence="5" id="KW-1185">Reference proteome</keyword>
<evidence type="ECO:0000313" key="5">
    <source>
        <dbReference type="Proteomes" id="UP000322699"/>
    </source>
</evidence>
<keyword evidence="4" id="KW-0378">Hydrolase</keyword>
<dbReference type="GO" id="GO:0008092">
    <property type="term" value="F:cytoskeletal protein binding"/>
    <property type="evidence" value="ECO:0007669"/>
    <property type="project" value="InterPro"/>
</dbReference>
<feature type="domain" description="GH16" evidence="3">
    <location>
        <begin position="239"/>
        <end position="497"/>
    </location>
</feature>
<feature type="signal peptide" evidence="2">
    <location>
        <begin position="1"/>
        <end position="22"/>
    </location>
</feature>
<dbReference type="InterPro" id="IPR007131">
    <property type="entry name" value="SHD1"/>
</dbReference>
<dbReference type="Pfam" id="PF03983">
    <property type="entry name" value="SHD1"/>
    <property type="match status" value="1"/>
</dbReference>
<keyword evidence="2" id="KW-0732">Signal</keyword>
<dbReference type="PANTHER" id="PTHR10963">
    <property type="entry name" value="GLYCOSYL HYDROLASE-RELATED"/>
    <property type="match status" value="1"/>
</dbReference>
<proteinExistence type="inferred from homology"/>
<evidence type="ECO:0000256" key="2">
    <source>
        <dbReference type="SAM" id="SignalP"/>
    </source>
</evidence>
<dbReference type="InterPro" id="IPR050546">
    <property type="entry name" value="Glycosyl_Hydrlase_16"/>
</dbReference>
<dbReference type="GO" id="GO:0004553">
    <property type="term" value="F:hydrolase activity, hydrolyzing O-glycosyl compounds"/>
    <property type="evidence" value="ECO:0007669"/>
    <property type="project" value="InterPro"/>
</dbReference>